<comment type="subcellular location">
    <subcellularLocation>
        <location evidence="1">Cell membrane</location>
        <topology evidence="1">Multi-pass membrane protein</topology>
    </subcellularLocation>
</comment>
<sequence length="745" mass="78710">MFKKLAALASRRSRLLLGISLLFCVVAGGIGATVSTKLSTGGYDVPGSESAQASSVLNKDFGAGEPNLVALVGTPHGADDADTAAKGARLTAELAAQPGVQGAASYWSLDRAPSLRAANGRSALVLVSLKGNEDQDNKTLEKLLPRYSAGYRGLTVRFGGQAEAYHELNDQSQKDLLLAESIVTPITLILLILVFRGAIAAMLPLALGIVAIIGALAVLRVLVAFTDVSVFAMNLTTALGLGLGIDYSLFVLTRYREELADGAAVHDAIATSLRTAGRTVLFSAVTVALSLSALLLFPMYFLRSFAYAGIAVVAFAALSTLVVLPALLVVIGSRIDRWALRPRPPKPLAQGFWYRLAQAVMRRPVPAGVAVVALLLVLGAPFLGIRFSLADARELPADKQAHQVQTTLINDYPARETDPILVVADGIGAPRPADQRIGQYAGQLSRLPGVARVDALTGSYARGRQVTAAGKVSQRFAGRSGTWFSVVPSVAPYSNAGQDLVREVRAGRSPWPVKVGGSAASFRDTMNSLSRRLPYSLAIIVVSTFALLFLLTGSVLMPLKALVLNMFSLTATFGAIAWVFQEGHLSSLLGHFTVTGAIVVTIPIMMFCVAFGLSMDYEVFLLSRIKEEYETTGDNTLAVARGLGRTGRLITAAALLIAVVMLSFLLSGITFMKLLGLGLALAVMMDATLVRGILVPAFMRLAGRANWWAPAPLARLHARIGLREGEAPVTAIARGPADSDAGSPR</sequence>
<keyword evidence="6 7" id="KW-0472">Membrane</keyword>
<feature type="transmembrane region" description="Helical" evidence="7">
    <location>
        <begin position="562"/>
        <end position="580"/>
    </location>
</feature>
<dbReference type="InterPro" id="IPR050545">
    <property type="entry name" value="Mycobact_MmpL"/>
</dbReference>
<feature type="transmembrane region" description="Helical" evidence="7">
    <location>
        <begin position="649"/>
        <end position="669"/>
    </location>
</feature>
<dbReference type="InterPro" id="IPR000731">
    <property type="entry name" value="SSD"/>
</dbReference>
<dbReference type="PROSITE" id="PS50156">
    <property type="entry name" value="SSD"/>
    <property type="match status" value="1"/>
</dbReference>
<feature type="transmembrane region" description="Helical" evidence="7">
    <location>
        <begin position="231"/>
        <end position="252"/>
    </location>
</feature>
<dbReference type="Pfam" id="PF03176">
    <property type="entry name" value="MMPL"/>
    <property type="match status" value="2"/>
</dbReference>
<name>A0ABT5Z9P6_9ACTN</name>
<evidence type="ECO:0000256" key="3">
    <source>
        <dbReference type="ARBA" id="ARBA00022475"/>
    </source>
</evidence>
<comment type="similarity">
    <text evidence="2">Belongs to the resistance-nodulation-cell division (RND) (TC 2.A.6) family. MmpL subfamily.</text>
</comment>
<dbReference type="RefSeq" id="WP_275821055.1">
    <property type="nucleotide sequence ID" value="NZ_BAAANM010000033.1"/>
</dbReference>
<evidence type="ECO:0000259" key="8">
    <source>
        <dbReference type="PROSITE" id="PS50156"/>
    </source>
</evidence>
<evidence type="ECO:0000256" key="7">
    <source>
        <dbReference type="SAM" id="Phobius"/>
    </source>
</evidence>
<evidence type="ECO:0000313" key="9">
    <source>
        <dbReference type="EMBL" id="MDF2260443.1"/>
    </source>
</evidence>
<dbReference type="EMBL" id="JARHTQ010000034">
    <property type="protein sequence ID" value="MDF2260443.1"/>
    <property type="molecule type" value="Genomic_DNA"/>
</dbReference>
<dbReference type="Proteomes" id="UP001220022">
    <property type="component" value="Unassembled WGS sequence"/>
</dbReference>
<feature type="transmembrane region" description="Helical" evidence="7">
    <location>
        <begin position="307"/>
        <end position="331"/>
    </location>
</feature>
<evidence type="ECO:0000256" key="4">
    <source>
        <dbReference type="ARBA" id="ARBA00022692"/>
    </source>
</evidence>
<dbReference type="PANTHER" id="PTHR33406:SF11">
    <property type="entry name" value="MEMBRANE PROTEIN SCO6666-RELATED"/>
    <property type="match status" value="1"/>
</dbReference>
<feature type="transmembrane region" description="Helical" evidence="7">
    <location>
        <begin position="675"/>
        <end position="694"/>
    </location>
</feature>
<evidence type="ECO:0000256" key="6">
    <source>
        <dbReference type="ARBA" id="ARBA00023136"/>
    </source>
</evidence>
<organism evidence="9 10">
    <name type="scientific">Streptantibioticus ferralitis</name>
    <dbReference type="NCBI Taxonomy" id="236510"/>
    <lineage>
        <taxon>Bacteria</taxon>
        <taxon>Bacillati</taxon>
        <taxon>Actinomycetota</taxon>
        <taxon>Actinomycetes</taxon>
        <taxon>Kitasatosporales</taxon>
        <taxon>Streptomycetaceae</taxon>
        <taxon>Streptantibioticus</taxon>
    </lineage>
</organism>
<evidence type="ECO:0000256" key="5">
    <source>
        <dbReference type="ARBA" id="ARBA00022989"/>
    </source>
</evidence>
<accession>A0ABT5Z9P6</accession>
<dbReference type="Gene3D" id="1.20.1640.10">
    <property type="entry name" value="Multidrug efflux transporter AcrB transmembrane domain"/>
    <property type="match status" value="2"/>
</dbReference>
<dbReference type="PANTHER" id="PTHR33406">
    <property type="entry name" value="MEMBRANE PROTEIN MJ1562-RELATED"/>
    <property type="match status" value="1"/>
</dbReference>
<dbReference type="InterPro" id="IPR004869">
    <property type="entry name" value="MMPL_dom"/>
</dbReference>
<feature type="transmembrane region" description="Helical" evidence="7">
    <location>
        <begin position="176"/>
        <end position="195"/>
    </location>
</feature>
<evidence type="ECO:0000313" key="10">
    <source>
        <dbReference type="Proteomes" id="UP001220022"/>
    </source>
</evidence>
<keyword evidence="10" id="KW-1185">Reference proteome</keyword>
<feature type="transmembrane region" description="Helical" evidence="7">
    <location>
        <begin position="280"/>
        <end position="301"/>
    </location>
</feature>
<feature type="transmembrane region" description="Helical" evidence="7">
    <location>
        <begin position="533"/>
        <end position="550"/>
    </location>
</feature>
<feature type="transmembrane region" description="Helical" evidence="7">
    <location>
        <begin position="592"/>
        <end position="614"/>
    </location>
</feature>
<evidence type="ECO:0000256" key="2">
    <source>
        <dbReference type="ARBA" id="ARBA00010157"/>
    </source>
</evidence>
<keyword evidence="5 7" id="KW-1133">Transmembrane helix</keyword>
<feature type="domain" description="SSD" evidence="8">
    <location>
        <begin position="198"/>
        <end position="330"/>
    </location>
</feature>
<protein>
    <submittedName>
        <fullName evidence="9">MMPL family transporter</fullName>
    </submittedName>
</protein>
<gene>
    <name evidence="9" type="ORF">P2L57_33455</name>
</gene>
<reference evidence="9 10" key="1">
    <citation type="submission" date="2023-03" db="EMBL/GenBank/DDBJ databases">
        <title>Draft genome sequence of type strain Streptomyces ferralitis JCM 14344.</title>
        <authorList>
            <person name="Klaysubun C."/>
            <person name="Duangmal K."/>
        </authorList>
    </citation>
    <scope>NUCLEOTIDE SEQUENCE [LARGE SCALE GENOMIC DNA]</scope>
    <source>
        <strain evidence="9 10">JCM 14344</strain>
    </source>
</reference>
<keyword evidence="4 7" id="KW-0812">Transmembrane</keyword>
<evidence type="ECO:0000256" key="1">
    <source>
        <dbReference type="ARBA" id="ARBA00004651"/>
    </source>
</evidence>
<comment type="caution">
    <text evidence="9">The sequence shown here is derived from an EMBL/GenBank/DDBJ whole genome shotgun (WGS) entry which is preliminary data.</text>
</comment>
<proteinExistence type="inferred from homology"/>
<keyword evidence="3" id="KW-1003">Cell membrane</keyword>
<feature type="transmembrane region" description="Helical" evidence="7">
    <location>
        <begin position="202"/>
        <end position="225"/>
    </location>
</feature>
<dbReference type="SUPFAM" id="SSF82866">
    <property type="entry name" value="Multidrug efflux transporter AcrB transmembrane domain"/>
    <property type="match status" value="2"/>
</dbReference>
<feature type="transmembrane region" description="Helical" evidence="7">
    <location>
        <begin position="365"/>
        <end position="385"/>
    </location>
</feature>